<dbReference type="PANTHER" id="PTHR34222:SF95">
    <property type="entry name" value="RRNA 2'-O-METHYLTRANSFERASE FIBRILLARIN-LIKE ISOFORM X1"/>
    <property type="match status" value="1"/>
</dbReference>
<dbReference type="EMBL" id="JAXUIC010000005">
    <property type="protein sequence ID" value="KAK4590566.1"/>
    <property type="molecule type" value="Genomic_DNA"/>
</dbReference>
<feature type="region of interest" description="Disordered" evidence="1">
    <location>
        <begin position="49"/>
        <end position="114"/>
    </location>
</feature>
<gene>
    <name evidence="3" type="ORF">RGQ29_020931</name>
</gene>
<evidence type="ECO:0000313" key="4">
    <source>
        <dbReference type="Proteomes" id="UP001324115"/>
    </source>
</evidence>
<sequence>MKKQRDSMHVARFLSGLPKSLNPVKSQILASPDLPSLSEVFGRLRQATLSDSSTDPFSSSNTDALPSGDKSAFTTYMGSNRGGHGGRGRGSRGCGGRDQGGHGSEQGGRGKGRGLRKCTYCHSENHTVDFCWELYGKPSAHQASFQVQEPPSQSLPPTSRVVSIPEEEYNRLLSSHSNFVGSDSTTTLAQQGTFAACLATQDPWVIESDAIDHMTSTSGSLSDLEQSSSLPNVTLADGSTTTISNLGTSNLSPNLSLSSVLYILDFPFNLLSISKLTKILNSTAIFYPLIVSFRISRRGRLLVEGMKPVDFITWIDVVLPV</sequence>
<proteinExistence type="predicted"/>
<dbReference type="AlphaFoldDB" id="A0AAN7FHE8"/>
<accession>A0AAN7FHE8</accession>
<dbReference type="InterPro" id="IPR054722">
    <property type="entry name" value="PolX-like_BBD"/>
</dbReference>
<reference evidence="3 4" key="1">
    <citation type="journal article" date="2023" name="G3 (Bethesda)">
        <title>A haplotype-resolved chromosome-scale genome for Quercus rubra L. provides insights into the genetics of adaptive traits for red oak species.</title>
        <authorList>
            <person name="Kapoor B."/>
            <person name="Jenkins J."/>
            <person name="Schmutz J."/>
            <person name="Zhebentyayeva T."/>
            <person name="Kuelheim C."/>
            <person name="Coggeshall M."/>
            <person name="Heim C."/>
            <person name="Lasky J.R."/>
            <person name="Leites L."/>
            <person name="Islam-Faridi N."/>
            <person name="Romero-Severson J."/>
            <person name="DeLeo V.L."/>
            <person name="Lucas S.M."/>
            <person name="Lazic D."/>
            <person name="Gailing O."/>
            <person name="Carlson J."/>
            <person name="Staton M."/>
        </authorList>
    </citation>
    <scope>NUCLEOTIDE SEQUENCE [LARGE SCALE GENOMIC DNA]</scope>
    <source>
        <strain evidence="3">Pseudo-F2</strain>
    </source>
</reference>
<feature type="domain" description="Retrovirus-related Pol polyprotein from transposon TNT 1-94-like beta-barrel" evidence="2">
    <location>
        <begin position="204"/>
        <end position="278"/>
    </location>
</feature>
<name>A0AAN7FHE8_QUERU</name>
<dbReference type="Proteomes" id="UP001324115">
    <property type="component" value="Unassembled WGS sequence"/>
</dbReference>
<comment type="caution">
    <text evidence="3">The sequence shown here is derived from an EMBL/GenBank/DDBJ whole genome shotgun (WGS) entry which is preliminary data.</text>
</comment>
<evidence type="ECO:0000313" key="3">
    <source>
        <dbReference type="EMBL" id="KAK4590566.1"/>
    </source>
</evidence>
<evidence type="ECO:0000256" key="1">
    <source>
        <dbReference type="SAM" id="MobiDB-lite"/>
    </source>
</evidence>
<evidence type="ECO:0000259" key="2">
    <source>
        <dbReference type="Pfam" id="PF22936"/>
    </source>
</evidence>
<dbReference type="PANTHER" id="PTHR34222">
    <property type="entry name" value="GAG_PRE-INTEGRS DOMAIN-CONTAINING PROTEIN"/>
    <property type="match status" value="1"/>
</dbReference>
<keyword evidence="4" id="KW-1185">Reference proteome</keyword>
<protein>
    <recommendedName>
        <fullName evidence="2">Retrovirus-related Pol polyprotein from transposon TNT 1-94-like beta-barrel domain-containing protein</fullName>
    </recommendedName>
</protein>
<organism evidence="3 4">
    <name type="scientific">Quercus rubra</name>
    <name type="common">Northern red oak</name>
    <name type="synonym">Quercus borealis</name>
    <dbReference type="NCBI Taxonomy" id="3512"/>
    <lineage>
        <taxon>Eukaryota</taxon>
        <taxon>Viridiplantae</taxon>
        <taxon>Streptophyta</taxon>
        <taxon>Embryophyta</taxon>
        <taxon>Tracheophyta</taxon>
        <taxon>Spermatophyta</taxon>
        <taxon>Magnoliopsida</taxon>
        <taxon>eudicotyledons</taxon>
        <taxon>Gunneridae</taxon>
        <taxon>Pentapetalae</taxon>
        <taxon>rosids</taxon>
        <taxon>fabids</taxon>
        <taxon>Fagales</taxon>
        <taxon>Fagaceae</taxon>
        <taxon>Quercus</taxon>
    </lineage>
</organism>
<feature type="compositionally biased region" description="Low complexity" evidence="1">
    <location>
        <begin position="49"/>
        <end position="63"/>
    </location>
</feature>
<dbReference type="Pfam" id="PF22936">
    <property type="entry name" value="Pol_BBD"/>
    <property type="match status" value="1"/>
</dbReference>
<feature type="compositionally biased region" description="Gly residues" evidence="1">
    <location>
        <begin position="91"/>
        <end position="109"/>
    </location>
</feature>